<dbReference type="Gene3D" id="3.40.50.150">
    <property type="entry name" value="Vaccinia Virus protein VP39"/>
    <property type="match status" value="1"/>
</dbReference>
<dbReference type="InterPro" id="IPR041698">
    <property type="entry name" value="Methyltransf_25"/>
</dbReference>
<dbReference type="GO" id="GO:0032259">
    <property type="term" value="P:methylation"/>
    <property type="evidence" value="ECO:0007669"/>
    <property type="project" value="UniProtKB-KW"/>
</dbReference>
<reference evidence="2 3" key="1">
    <citation type="submission" date="2019-03" db="EMBL/GenBank/DDBJ databases">
        <title>Genomic analyses of the natural microbiome of Caenorhabditis elegans.</title>
        <authorList>
            <person name="Samuel B."/>
        </authorList>
    </citation>
    <scope>NUCLEOTIDE SEQUENCE [LARGE SCALE GENOMIC DNA]</scope>
    <source>
        <strain evidence="2 3">JUb89</strain>
    </source>
</reference>
<protein>
    <submittedName>
        <fullName evidence="2">Cyclopropane fatty-acyl-phospholipid synthase-like methyltransferase</fullName>
    </submittedName>
</protein>
<keyword evidence="2" id="KW-0489">Methyltransferase</keyword>
<dbReference type="EMBL" id="SLVJ01000001">
    <property type="protein sequence ID" value="TCM71002.1"/>
    <property type="molecule type" value="Genomic_DNA"/>
</dbReference>
<dbReference type="Proteomes" id="UP000294963">
    <property type="component" value="Unassembled WGS sequence"/>
</dbReference>
<keyword evidence="2" id="KW-0808">Transferase</keyword>
<dbReference type="Pfam" id="PF13649">
    <property type="entry name" value="Methyltransf_25"/>
    <property type="match status" value="1"/>
</dbReference>
<dbReference type="CDD" id="cd02440">
    <property type="entry name" value="AdoMet_MTases"/>
    <property type="match status" value="1"/>
</dbReference>
<dbReference type="InterPro" id="IPR029063">
    <property type="entry name" value="SAM-dependent_MTases_sf"/>
</dbReference>
<dbReference type="OrthoDB" id="6710536at2"/>
<comment type="caution">
    <text evidence="2">The sequence shown here is derived from an EMBL/GenBank/DDBJ whole genome shotgun (WGS) entry which is preliminary data.</text>
</comment>
<organism evidence="2 3">
    <name type="scientific">Acinetobacter calcoaceticus</name>
    <dbReference type="NCBI Taxonomy" id="471"/>
    <lineage>
        <taxon>Bacteria</taxon>
        <taxon>Pseudomonadati</taxon>
        <taxon>Pseudomonadota</taxon>
        <taxon>Gammaproteobacteria</taxon>
        <taxon>Moraxellales</taxon>
        <taxon>Moraxellaceae</taxon>
        <taxon>Acinetobacter</taxon>
        <taxon>Acinetobacter calcoaceticus/baumannii complex</taxon>
    </lineage>
</organism>
<evidence type="ECO:0000259" key="1">
    <source>
        <dbReference type="Pfam" id="PF13649"/>
    </source>
</evidence>
<dbReference type="GO" id="GO:0008168">
    <property type="term" value="F:methyltransferase activity"/>
    <property type="evidence" value="ECO:0007669"/>
    <property type="project" value="UniProtKB-KW"/>
</dbReference>
<gene>
    <name evidence="2" type="ORF">EC844_101280</name>
</gene>
<evidence type="ECO:0000313" key="3">
    <source>
        <dbReference type="Proteomes" id="UP000294963"/>
    </source>
</evidence>
<sequence length="280" mass="31810">MKKRRWPVPSQHKYAIDSGYLGDPAALAWSNLGDWEAAPHNYVQACQHLADRLARAVGLSAADELLDLGCGQGASLLHWREHYAVQHLSAVELQPACVANIRQHLTPCLNIYQHSFYDLSALNLGQRFDVVLCIDAAYHGSLSNFLRSVTTVLKPQARLGFHYLIWSDQYQKLNLLQQQRYKYLLKAADVDVKHLQDQAGMIEELKQQQFEEIEVLDLSTTVLEGFANYVQGLTPPAWQQQLNIDYLKIRMTAKLCQSLYQQGMLRYVQVTATKSDHSKA</sequence>
<dbReference type="SUPFAM" id="SSF53335">
    <property type="entry name" value="S-adenosyl-L-methionine-dependent methyltransferases"/>
    <property type="match status" value="1"/>
</dbReference>
<evidence type="ECO:0000313" key="2">
    <source>
        <dbReference type="EMBL" id="TCM71002.1"/>
    </source>
</evidence>
<feature type="domain" description="Methyltransferase" evidence="1">
    <location>
        <begin position="66"/>
        <end position="155"/>
    </location>
</feature>
<name>A0A4R1Y5K8_ACICA</name>
<dbReference type="AlphaFoldDB" id="A0A4R1Y5K8"/>
<accession>A0A4R1Y5K8</accession>
<keyword evidence="3" id="KW-1185">Reference proteome</keyword>
<proteinExistence type="predicted"/>